<keyword evidence="1" id="KW-0175">Coiled coil</keyword>
<reference evidence="2" key="1">
    <citation type="submission" date="2023-07" db="EMBL/GenBank/DDBJ databases">
        <authorList>
            <consortium name="AG Swart"/>
            <person name="Singh M."/>
            <person name="Singh A."/>
            <person name="Seah K."/>
            <person name="Emmerich C."/>
        </authorList>
    </citation>
    <scope>NUCLEOTIDE SEQUENCE</scope>
    <source>
        <strain evidence="2">DP1</strain>
    </source>
</reference>
<evidence type="ECO:0000313" key="3">
    <source>
        <dbReference type="Proteomes" id="UP001295684"/>
    </source>
</evidence>
<comment type="caution">
    <text evidence="2">The sequence shown here is derived from an EMBL/GenBank/DDBJ whole genome shotgun (WGS) entry which is preliminary data.</text>
</comment>
<organism evidence="2 3">
    <name type="scientific">Euplotes crassus</name>
    <dbReference type="NCBI Taxonomy" id="5936"/>
    <lineage>
        <taxon>Eukaryota</taxon>
        <taxon>Sar</taxon>
        <taxon>Alveolata</taxon>
        <taxon>Ciliophora</taxon>
        <taxon>Intramacronucleata</taxon>
        <taxon>Spirotrichea</taxon>
        <taxon>Hypotrichia</taxon>
        <taxon>Euplotida</taxon>
        <taxon>Euplotidae</taxon>
        <taxon>Moneuplotes</taxon>
    </lineage>
</organism>
<keyword evidence="3" id="KW-1185">Reference proteome</keyword>
<evidence type="ECO:0000313" key="2">
    <source>
        <dbReference type="EMBL" id="CAI2361221.1"/>
    </source>
</evidence>
<gene>
    <name evidence="2" type="ORF">ECRASSUSDP1_LOCUS2531</name>
</gene>
<dbReference type="Proteomes" id="UP001295684">
    <property type="component" value="Unassembled WGS sequence"/>
</dbReference>
<accession>A0AAD1U3B1</accession>
<dbReference type="AlphaFoldDB" id="A0AAD1U3B1"/>
<protein>
    <submittedName>
        <fullName evidence="2">Uncharacterized protein</fullName>
    </submittedName>
</protein>
<sequence length="602" mass="71922">MSKLSLEISKKRGAAYKDYPSRNKHLEKKLTELSDNSYLSQAIEQTCDSKIRALSEDYCEGRKKLNDKNLVPNIDPYIEKSSKFLQKSETNEKLKFIQKNLSNLRKTGESREEYESSLNLLLQSQNNTHGRNAANTYEERVKLFETDIEEKNKKAEDFVKKMKEERHKRDQKRRNEQKKLLSKVLKGQEHFKDIHKTKENEKSLEKAKQLKDIQKRREMKKSERILKMKEWKKKEKELQKKQYSYILSEQKYEKDIVLPELEKYKEEVRKKKEYCKPIDPTEIKQHEKKYMDLLKSLNDEKKTKRKQWYKQIGYGEYDENKFKNKLQLKFQEYEKEKILKEEKEKQEKMEKRLKAEKYAKFVKEMHWPKVSLMKKKEMDNLKEITDNKRSLEIRQSLNTSSNSHLIRGKLSSNRSERNHFNQKTDYLSISNPTLSNLKKKARDSKSSYSIIKAPKRKWKENNMIPKPPPKREPQVVDYLLKQRQKREKSSEAGRYRKIRTPYLDIKDSSTGRNDKQRGFFNNSSFDSYGLSKGNLTIDKGEEKAEQFEKIGQIREKARMIERDASRKEQLLKFQDGSITENVDVNDLYIDAITAKLQILDNL</sequence>
<evidence type="ECO:0000256" key="1">
    <source>
        <dbReference type="SAM" id="Coils"/>
    </source>
</evidence>
<feature type="coiled-coil region" evidence="1">
    <location>
        <begin position="134"/>
        <end position="168"/>
    </location>
</feature>
<dbReference type="EMBL" id="CAMPGE010002419">
    <property type="protein sequence ID" value="CAI2361221.1"/>
    <property type="molecule type" value="Genomic_DNA"/>
</dbReference>
<proteinExistence type="predicted"/>
<name>A0AAD1U3B1_EUPCR</name>
<feature type="coiled-coil region" evidence="1">
    <location>
        <begin position="283"/>
        <end position="394"/>
    </location>
</feature>